<keyword evidence="3 9" id="KW-0479">Metal-binding</keyword>
<evidence type="ECO:0000256" key="2">
    <source>
        <dbReference type="ARBA" id="ARBA00022670"/>
    </source>
</evidence>
<keyword evidence="12" id="KW-1185">Reference proteome</keyword>
<dbReference type="InterPro" id="IPR009045">
    <property type="entry name" value="Zn_M74/Hedgehog-like"/>
</dbReference>
<dbReference type="CDD" id="cd14817">
    <property type="entry name" value="D-Ala-D-Ala_dipeptidase_VanX"/>
    <property type="match status" value="1"/>
</dbReference>
<proteinExistence type="inferred from homology"/>
<comment type="cofactor">
    <cofactor evidence="9">
        <name>Zn(2+)</name>
        <dbReference type="ChEBI" id="CHEBI:29105"/>
    </cofactor>
    <text evidence="9">Binds 1 zinc ion per subunit.</text>
</comment>
<protein>
    <recommendedName>
        <fullName evidence="9 10">D-alanyl-D-alanine dipeptidase</fullName>
        <shortName evidence="9 10">D-Ala-D-Ala dipeptidase</shortName>
        <ecNumber evidence="9 10">3.4.13.22</ecNumber>
    </recommendedName>
</protein>
<dbReference type="Pfam" id="PF01427">
    <property type="entry name" value="Peptidase_M15"/>
    <property type="match status" value="1"/>
</dbReference>
<keyword evidence="2 9" id="KW-0645">Protease</keyword>
<evidence type="ECO:0000256" key="8">
    <source>
        <dbReference type="ARBA" id="ARBA00023316"/>
    </source>
</evidence>
<dbReference type="Proteomes" id="UP001597357">
    <property type="component" value="Unassembled WGS sequence"/>
</dbReference>
<keyword evidence="6 9" id="KW-0224">Dipeptidase</keyword>
<evidence type="ECO:0000256" key="5">
    <source>
        <dbReference type="ARBA" id="ARBA00022833"/>
    </source>
</evidence>
<dbReference type="PIRSF" id="PIRSF026671">
    <property type="entry name" value="AA_dipeptidase"/>
    <property type="match status" value="1"/>
</dbReference>
<evidence type="ECO:0000313" key="11">
    <source>
        <dbReference type="EMBL" id="MFD2697337.1"/>
    </source>
</evidence>
<dbReference type="SUPFAM" id="SSF55166">
    <property type="entry name" value="Hedgehog/DD-peptidase"/>
    <property type="match status" value="1"/>
</dbReference>
<feature type="binding site" evidence="9">
    <location>
        <position position="210"/>
    </location>
    <ligand>
        <name>Zn(2+)</name>
        <dbReference type="ChEBI" id="CHEBI:29105"/>
        <note>catalytic</note>
    </ligand>
</feature>
<evidence type="ECO:0000313" key="12">
    <source>
        <dbReference type="Proteomes" id="UP001597357"/>
    </source>
</evidence>
<dbReference type="InterPro" id="IPR000755">
    <property type="entry name" value="A_A_dipeptidase"/>
</dbReference>
<evidence type="ECO:0000256" key="6">
    <source>
        <dbReference type="ARBA" id="ARBA00022997"/>
    </source>
</evidence>
<gene>
    <name evidence="11" type="ORF">ACFSQ0_04980</name>
</gene>
<dbReference type="EMBL" id="JBHULZ010000023">
    <property type="protein sequence ID" value="MFD2697337.1"/>
    <property type="molecule type" value="Genomic_DNA"/>
</dbReference>
<sequence>MVLRKKYLLILCGILFSSILYTQNNKIPPEFAYIDEHVDLIILDIRYAGKHNFVGRPIKGYKQPQAIMSKKAIKQLKQASAYFLAKGYIIKVFDAYRPQRAVDQFFDWSKISEDTLMKSEFYPGLDKEKLFALGYIATKSGHSRGSTIDLTLVDLKTGKELDMGGPYDLFDEISHHNAKGLTKIQKKNRKMLKVGMRKFGFLSYAKEWWHYTLKNEPFPSTYFDFIVR</sequence>
<evidence type="ECO:0000256" key="10">
    <source>
        <dbReference type="PIRNR" id="PIRNR026671"/>
    </source>
</evidence>
<evidence type="ECO:0000256" key="3">
    <source>
        <dbReference type="ARBA" id="ARBA00022723"/>
    </source>
</evidence>
<evidence type="ECO:0000256" key="1">
    <source>
        <dbReference type="ARBA" id="ARBA00001362"/>
    </source>
</evidence>
<comment type="caution">
    <text evidence="11">The sequence shown here is derived from an EMBL/GenBank/DDBJ whole genome shotgun (WGS) entry which is preliminary data.</text>
</comment>
<evidence type="ECO:0000256" key="7">
    <source>
        <dbReference type="ARBA" id="ARBA00023049"/>
    </source>
</evidence>
<keyword evidence="8 10" id="KW-0961">Cell wall biogenesis/degradation</keyword>
<dbReference type="EC" id="3.4.13.22" evidence="9 10"/>
<organism evidence="11 12">
    <name type="scientific">Mesonia sediminis</name>
    <dbReference type="NCBI Taxonomy" id="1703946"/>
    <lineage>
        <taxon>Bacteria</taxon>
        <taxon>Pseudomonadati</taxon>
        <taxon>Bacteroidota</taxon>
        <taxon>Flavobacteriia</taxon>
        <taxon>Flavobacteriales</taxon>
        <taxon>Flavobacteriaceae</taxon>
        <taxon>Mesonia</taxon>
    </lineage>
</organism>
<feature type="binding site" evidence="9">
    <location>
        <position position="142"/>
    </location>
    <ligand>
        <name>Zn(2+)</name>
        <dbReference type="ChEBI" id="CHEBI:29105"/>
        <note>catalytic</note>
    </ligand>
</feature>
<dbReference type="RefSeq" id="WP_379045008.1">
    <property type="nucleotide sequence ID" value="NZ_JBHULZ010000023.1"/>
</dbReference>
<feature type="binding site" evidence="9">
    <location>
        <position position="149"/>
    </location>
    <ligand>
        <name>Zn(2+)</name>
        <dbReference type="ChEBI" id="CHEBI:29105"/>
        <note>catalytic</note>
    </ligand>
</feature>
<evidence type="ECO:0000256" key="9">
    <source>
        <dbReference type="HAMAP-Rule" id="MF_01924"/>
    </source>
</evidence>
<feature type="active site" description="Proton donor/acceptor" evidence="9">
    <location>
        <position position="207"/>
    </location>
</feature>
<comment type="similarity">
    <text evidence="9 10">Belongs to the peptidase M15D family.</text>
</comment>
<dbReference type="HAMAP" id="MF_01924">
    <property type="entry name" value="A_A_dipeptidase"/>
    <property type="match status" value="1"/>
</dbReference>
<feature type="site" description="Transition state stabilizer" evidence="9">
    <location>
        <position position="97"/>
    </location>
</feature>
<keyword evidence="4 9" id="KW-0378">Hydrolase</keyword>
<reference evidence="12" key="1">
    <citation type="journal article" date="2019" name="Int. J. Syst. Evol. Microbiol.">
        <title>The Global Catalogue of Microorganisms (GCM) 10K type strain sequencing project: providing services to taxonomists for standard genome sequencing and annotation.</title>
        <authorList>
            <consortium name="The Broad Institute Genomics Platform"/>
            <consortium name="The Broad Institute Genome Sequencing Center for Infectious Disease"/>
            <person name="Wu L."/>
            <person name="Ma J."/>
        </authorList>
    </citation>
    <scope>NUCLEOTIDE SEQUENCE [LARGE SCALE GENOMIC DNA]</scope>
    <source>
        <strain evidence="12">KCTC 42255</strain>
    </source>
</reference>
<evidence type="ECO:0000256" key="4">
    <source>
        <dbReference type="ARBA" id="ARBA00022801"/>
    </source>
</evidence>
<comment type="catalytic activity">
    <reaction evidence="1 9 10">
        <text>D-alanyl-D-alanine + H2O = 2 D-alanine</text>
        <dbReference type="Rhea" id="RHEA:20661"/>
        <dbReference type="ChEBI" id="CHEBI:15377"/>
        <dbReference type="ChEBI" id="CHEBI:57416"/>
        <dbReference type="ChEBI" id="CHEBI:57822"/>
        <dbReference type="EC" id="3.4.13.22"/>
    </reaction>
</comment>
<accession>A0ABW5SDV1</accession>
<dbReference type="PANTHER" id="PTHR43126:SF1">
    <property type="entry name" value="D-ALANYL-D-ALANINE DIPEPTIDASE"/>
    <property type="match status" value="1"/>
</dbReference>
<dbReference type="PANTHER" id="PTHR43126">
    <property type="entry name" value="D-ALANYL-D-ALANINE DIPEPTIDASE"/>
    <property type="match status" value="1"/>
</dbReference>
<keyword evidence="5 9" id="KW-0862">Zinc</keyword>
<dbReference type="Gene3D" id="3.30.1380.10">
    <property type="match status" value="1"/>
</dbReference>
<keyword evidence="7 9" id="KW-0482">Metalloprotease</keyword>
<name>A0ABW5SDV1_9FLAO</name>
<comment type="function">
    <text evidence="9 10">Catalyzes hydrolysis of the D-alanyl-D-alanine dipeptide.</text>
</comment>